<comment type="caution">
    <text evidence="4">The sequence shown here is derived from an EMBL/GenBank/DDBJ whole genome shotgun (WGS) entry which is preliminary data.</text>
</comment>
<dbReference type="RefSeq" id="WP_169298787.1">
    <property type="nucleotide sequence ID" value="NZ_JABBNI010000036.1"/>
</dbReference>
<organism evidence="4 5">
    <name type="scientific">Clostridium muellerianum</name>
    <dbReference type="NCBI Taxonomy" id="2716538"/>
    <lineage>
        <taxon>Bacteria</taxon>
        <taxon>Bacillati</taxon>
        <taxon>Bacillota</taxon>
        <taxon>Clostridia</taxon>
        <taxon>Eubacteriales</taxon>
        <taxon>Clostridiaceae</taxon>
        <taxon>Clostridium</taxon>
    </lineage>
</organism>
<protein>
    <submittedName>
        <fullName evidence="4">GNAT family N-acetyltransferase</fullName>
    </submittedName>
</protein>
<dbReference type="EMBL" id="JABBNI010000036">
    <property type="protein sequence ID" value="NMM64186.1"/>
    <property type="molecule type" value="Genomic_DNA"/>
</dbReference>
<dbReference type="AlphaFoldDB" id="A0A7Y0HQI0"/>
<evidence type="ECO:0000259" key="3">
    <source>
        <dbReference type="PROSITE" id="PS51186"/>
    </source>
</evidence>
<dbReference type="PANTHER" id="PTHR42919:SF8">
    <property type="entry name" value="N-ALPHA-ACETYLTRANSFERASE 50"/>
    <property type="match status" value="1"/>
</dbReference>
<dbReference type="InterPro" id="IPR051556">
    <property type="entry name" value="N-term/lysine_N-AcTrnsfr"/>
</dbReference>
<dbReference type="PROSITE" id="PS51186">
    <property type="entry name" value="GNAT"/>
    <property type="match status" value="1"/>
</dbReference>
<dbReference type="GO" id="GO:0016747">
    <property type="term" value="F:acyltransferase activity, transferring groups other than amino-acyl groups"/>
    <property type="evidence" value="ECO:0007669"/>
    <property type="project" value="InterPro"/>
</dbReference>
<reference evidence="4 5" key="1">
    <citation type="submission" date="2020-04" db="EMBL/GenBank/DDBJ databases">
        <authorList>
            <person name="Doyle D.A."/>
        </authorList>
    </citation>
    <scope>NUCLEOTIDE SEQUENCE [LARGE SCALE GENOMIC DNA]</scope>
    <source>
        <strain evidence="4 5">P21</strain>
    </source>
</reference>
<evidence type="ECO:0000256" key="1">
    <source>
        <dbReference type="ARBA" id="ARBA00022679"/>
    </source>
</evidence>
<dbReference type="Proteomes" id="UP000537131">
    <property type="component" value="Unassembled WGS sequence"/>
</dbReference>
<reference evidence="4 5" key="2">
    <citation type="submission" date="2020-06" db="EMBL/GenBank/DDBJ databases">
        <title>Complete Genome Sequence of Clostridium muelleri sp. nov. P21T, an Acid-Alcohol Producing Acetogen Isolated from Old Hay.</title>
        <authorList>
            <person name="Duncan K.E."/>
            <person name="Tanner R.S."/>
        </authorList>
    </citation>
    <scope>NUCLEOTIDE SEQUENCE [LARGE SCALE GENOMIC DNA]</scope>
    <source>
        <strain evidence="4 5">P21</strain>
    </source>
</reference>
<dbReference type="PANTHER" id="PTHR42919">
    <property type="entry name" value="N-ALPHA-ACETYLTRANSFERASE"/>
    <property type="match status" value="1"/>
</dbReference>
<dbReference type="InterPro" id="IPR000182">
    <property type="entry name" value="GNAT_dom"/>
</dbReference>
<dbReference type="InterPro" id="IPR016181">
    <property type="entry name" value="Acyl_CoA_acyltransferase"/>
</dbReference>
<evidence type="ECO:0000313" key="5">
    <source>
        <dbReference type="Proteomes" id="UP000537131"/>
    </source>
</evidence>
<evidence type="ECO:0000256" key="2">
    <source>
        <dbReference type="ARBA" id="ARBA00023315"/>
    </source>
</evidence>
<keyword evidence="2" id="KW-0012">Acyltransferase</keyword>
<feature type="domain" description="N-acetyltransferase" evidence="3">
    <location>
        <begin position="4"/>
        <end position="141"/>
    </location>
</feature>
<keyword evidence="5" id="KW-1185">Reference proteome</keyword>
<sequence>MKGFIIEESTRKECQIVDDGIVKYNCSKVPFTQEPHFLPINRVIRSIDGDVIAGINSVLYCWNCLYVDILWVKEDFRKEGYGSALINEVENIAKQKGCKLVHLDTFDFQAKDFYLKHGYEVFGILDDCPSEHKHYYMKKNL</sequence>
<proteinExistence type="predicted"/>
<gene>
    <name evidence="4" type="ORF">HBE96_16290</name>
</gene>
<name>A0A7Y0HQI0_9CLOT</name>
<dbReference type="SUPFAM" id="SSF55729">
    <property type="entry name" value="Acyl-CoA N-acyltransferases (Nat)"/>
    <property type="match status" value="1"/>
</dbReference>
<dbReference type="CDD" id="cd04301">
    <property type="entry name" value="NAT_SF"/>
    <property type="match status" value="1"/>
</dbReference>
<dbReference type="Gene3D" id="3.40.630.30">
    <property type="match status" value="1"/>
</dbReference>
<keyword evidence="1 4" id="KW-0808">Transferase</keyword>
<accession>A0A7Y0HQI0</accession>
<dbReference type="Pfam" id="PF00583">
    <property type="entry name" value="Acetyltransf_1"/>
    <property type="match status" value="1"/>
</dbReference>
<evidence type="ECO:0000313" key="4">
    <source>
        <dbReference type="EMBL" id="NMM64186.1"/>
    </source>
</evidence>